<sequence>MLLHCSRHISLRKEGYLIFAVLLQLFVAVLTLLSIRKSIIKHYAAKFRYEEFNEKLRKESDRHAEEMLSEISKIDYHIPLCNRNQLSNDFCALLQDVFHESSFLPDNLPAIYSGIFGSCLILVKRLLDNRMGGTWNLRKMPYKPSDFKASTFPYVNLGDFIFSADRQWVPTDCNNATKVCHLNVEFIAIFVRMRTTCLLEAQLYEMRVPRGTLWTLFAQTLFQTSHSNLSRVTIHVGD</sequence>
<dbReference type="OrthoDB" id="10626040at2759"/>
<dbReference type="AlphaFoldDB" id="A0A9Q1CB41"/>
<protein>
    <submittedName>
        <fullName evidence="2">Uncharacterized protein</fullName>
    </submittedName>
</protein>
<comment type="caution">
    <text evidence="2">The sequence shown here is derived from an EMBL/GenBank/DDBJ whole genome shotgun (WGS) entry which is preliminary data.</text>
</comment>
<keyword evidence="1" id="KW-0812">Transmembrane</keyword>
<keyword evidence="1" id="KW-0472">Membrane</keyword>
<feature type="transmembrane region" description="Helical" evidence="1">
    <location>
        <begin position="16"/>
        <end position="35"/>
    </location>
</feature>
<evidence type="ECO:0000313" key="3">
    <source>
        <dbReference type="Proteomes" id="UP001152320"/>
    </source>
</evidence>
<reference evidence="2" key="1">
    <citation type="submission" date="2021-10" db="EMBL/GenBank/DDBJ databases">
        <title>Tropical sea cucumber genome reveals ecological adaptation and Cuvierian tubules defense mechanism.</title>
        <authorList>
            <person name="Chen T."/>
        </authorList>
    </citation>
    <scope>NUCLEOTIDE SEQUENCE</scope>
    <source>
        <strain evidence="2">Nanhai2018</strain>
        <tissue evidence="2">Muscle</tissue>
    </source>
</reference>
<dbReference type="EMBL" id="JAIZAY010000005">
    <property type="protein sequence ID" value="KAJ8041439.1"/>
    <property type="molecule type" value="Genomic_DNA"/>
</dbReference>
<gene>
    <name evidence="2" type="ORF">HOLleu_12250</name>
</gene>
<name>A0A9Q1CB41_HOLLE</name>
<proteinExistence type="predicted"/>
<evidence type="ECO:0000256" key="1">
    <source>
        <dbReference type="SAM" id="Phobius"/>
    </source>
</evidence>
<organism evidence="2 3">
    <name type="scientific">Holothuria leucospilota</name>
    <name type="common">Black long sea cucumber</name>
    <name type="synonym">Mertensiothuria leucospilota</name>
    <dbReference type="NCBI Taxonomy" id="206669"/>
    <lineage>
        <taxon>Eukaryota</taxon>
        <taxon>Metazoa</taxon>
        <taxon>Echinodermata</taxon>
        <taxon>Eleutherozoa</taxon>
        <taxon>Echinozoa</taxon>
        <taxon>Holothuroidea</taxon>
        <taxon>Aspidochirotacea</taxon>
        <taxon>Aspidochirotida</taxon>
        <taxon>Holothuriidae</taxon>
        <taxon>Holothuria</taxon>
    </lineage>
</organism>
<keyword evidence="3" id="KW-1185">Reference proteome</keyword>
<accession>A0A9Q1CB41</accession>
<dbReference type="Proteomes" id="UP001152320">
    <property type="component" value="Chromosome 5"/>
</dbReference>
<evidence type="ECO:0000313" key="2">
    <source>
        <dbReference type="EMBL" id="KAJ8041439.1"/>
    </source>
</evidence>
<keyword evidence="1" id="KW-1133">Transmembrane helix</keyword>